<feature type="region of interest" description="Disordered" evidence="16">
    <location>
        <begin position="770"/>
        <end position="789"/>
    </location>
</feature>
<evidence type="ECO:0000259" key="18">
    <source>
        <dbReference type="SMART" id="SM00091"/>
    </source>
</evidence>
<keyword evidence="2" id="KW-0597">Phosphoprotein</keyword>
<dbReference type="KEGG" id="smao:CAG99_07885"/>
<dbReference type="PANTHER" id="PTHR43156">
    <property type="entry name" value="STAGE II SPORULATION PROTEIN E-RELATED"/>
    <property type="match status" value="1"/>
</dbReference>
<evidence type="ECO:0000256" key="4">
    <source>
        <dbReference type="ARBA" id="ARBA00022723"/>
    </source>
</evidence>
<dbReference type="InterPro" id="IPR003594">
    <property type="entry name" value="HATPase_dom"/>
</dbReference>
<feature type="domain" description="PAS" evidence="18">
    <location>
        <begin position="8"/>
        <end position="74"/>
    </location>
</feature>
<dbReference type="AlphaFoldDB" id="A0A1W7D561"/>
<evidence type="ECO:0000256" key="10">
    <source>
        <dbReference type="ARBA" id="ARBA00022912"/>
    </source>
</evidence>
<dbReference type="InterPro" id="IPR052016">
    <property type="entry name" value="Bact_Sigma-Reg"/>
</dbReference>
<dbReference type="InterPro" id="IPR013767">
    <property type="entry name" value="PAS_fold"/>
</dbReference>
<keyword evidence="7" id="KW-0378">Hydrolase</keyword>
<dbReference type="EC" id="3.1.3.16" evidence="1"/>
<dbReference type="CDD" id="cd00130">
    <property type="entry name" value="PAS"/>
    <property type="match status" value="2"/>
</dbReference>
<dbReference type="FunFam" id="3.60.40.10:FF:000005">
    <property type="entry name" value="Serine/threonine protein phosphatase"/>
    <property type="match status" value="1"/>
</dbReference>
<reference evidence="20 21" key="1">
    <citation type="submission" date="2017-05" db="EMBL/GenBank/DDBJ databases">
        <title>Complete genome sequence of Streptomyces sp. SCSIO 03032 revealed the diverse biosynthetic pathways for its bioactive secondary metabolites.</title>
        <authorList>
            <person name="Ma L."/>
            <person name="Zhu Y."/>
            <person name="Zhang W."/>
            <person name="Zhang G."/>
            <person name="Tian X."/>
            <person name="Zhang S."/>
            <person name="Zhang C."/>
        </authorList>
    </citation>
    <scope>NUCLEOTIDE SEQUENCE [LARGE SCALE GENOMIC DNA]</scope>
    <source>
        <strain evidence="20 21">SCSIO 03032</strain>
    </source>
</reference>
<keyword evidence="11" id="KW-0464">Manganese</keyword>
<dbReference type="Gene3D" id="3.60.40.10">
    <property type="entry name" value="PPM-type phosphatase domain"/>
    <property type="match status" value="1"/>
</dbReference>
<dbReference type="GO" id="GO:0005524">
    <property type="term" value="F:ATP binding"/>
    <property type="evidence" value="ECO:0007669"/>
    <property type="project" value="UniProtKB-KW"/>
</dbReference>
<evidence type="ECO:0000256" key="6">
    <source>
        <dbReference type="ARBA" id="ARBA00022777"/>
    </source>
</evidence>
<dbReference type="OrthoDB" id="118142at2"/>
<dbReference type="InterPro" id="IPR029016">
    <property type="entry name" value="GAF-like_dom_sf"/>
</dbReference>
<evidence type="ECO:0000256" key="7">
    <source>
        <dbReference type="ARBA" id="ARBA00022801"/>
    </source>
</evidence>
<keyword evidence="4" id="KW-0479">Metal-binding</keyword>
<dbReference type="EMBL" id="CP021121">
    <property type="protein sequence ID" value="ARQ72221.1"/>
    <property type="molecule type" value="Genomic_DNA"/>
</dbReference>
<dbReference type="GO" id="GO:0006355">
    <property type="term" value="P:regulation of DNA-templated transcription"/>
    <property type="evidence" value="ECO:0007669"/>
    <property type="project" value="InterPro"/>
</dbReference>
<accession>A0A1W7D561</accession>
<dbReference type="InterPro" id="IPR035965">
    <property type="entry name" value="PAS-like_dom_sf"/>
</dbReference>
<evidence type="ECO:0000256" key="11">
    <source>
        <dbReference type="ARBA" id="ARBA00023211"/>
    </source>
</evidence>
<evidence type="ECO:0000256" key="12">
    <source>
        <dbReference type="ARBA" id="ARBA00047761"/>
    </source>
</evidence>
<dbReference type="InterPro" id="IPR013656">
    <property type="entry name" value="PAS_4"/>
</dbReference>
<evidence type="ECO:0000256" key="2">
    <source>
        <dbReference type="ARBA" id="ARBA00022553"/>
    </source>
</evidence>
<dbReference type="Pfam" id="PF08448">
    <property type="entry name" value="PAS_4"/>
    <property type="match status" value="1"/>
</dbReference>
<evidence type="ECO:0000256" key="8">
    <source>
        <dbReference type="ARBA" id="ARBA00022840"/>
    </source>
</evidence>
<keyword evidence="9" id="KW-0460">Magnesium</keyword>
<dbReference type="Pfam" id="PF13581">
    <property type="entry name" value="HATPase_c_2"/>
    <property type="match status" value="1"/>
</dbReference>
<dbReference type="InterPro" id="IPR003018">
    <property type="entry name" value="GAF"/>
</dbReference>
<evidence type="ECO:0000256" key="15">
    <source>
        <dbReference type="ARBA" id="ARBA00081350"/>
    </source>
</evidence>
<dbReference type="FunFam" id="3.30.565.10:FF:000028">
    <property type="entry name" value="PAS sensor protein"/>
    <property type="match status" value="1"/>
</dbReference>
<dbReference type="InterPro" id="IPR036457">
    <property type="entry name" value="PPM-type-like_dom_sf"/>
</dbReference>
<dbReference type="Pfam" id="PF07228">
    <property type="entry name" value="SpoIIE"/>
    <property type="match status" value="1"/>
</dbReference>
<dbReference type="NCBIfam" id="TIGR00229">
    <property type="entry name" value="sensory_box"/>
    <property type="match status" value="1"/>
</dbReference>
<dbReference type="Pfam" id="PF00989">
    <property type="entry name" value="PAS"/>
    <property type="match status" value="1"/>
</dbReference>
<dbReference type="InterPro" id="IPR001932">
    <property type="entry name" value="PPM-type_phosphatase-like_dom"/>
</dbReference>
<dbReference type="PANTHER" id="PTHR43156:SF2">
    <property type="entry name" value="STAGE II SPORULATION PROTEIN E"/>
    <property type="match status" value="1"/>
</dbReference>
<dbReference type="Proteomes" id="UP000194218">
    <property type="component" value="Chromosome"/>
</dbReference>
<evidence type="ECO:0000256" key="14">
    <source>
        <dbReference type="ARBA" id="ARBA00075117"/>
    </source>
</evidence>
<dbReference type="InterPro" id="IPR000014">
    <property type="entry name" value="PAS"/>
</dbReference>
<proteinExistence type="predicted"/>
<evidence type="ECO:0000313" key="20">
    <source>
        <dbReference type="EMBL" id="ARQ72221.1"/>
    </source>
</evidence>
<evidence type="ECO:0000256" key="3">
    <source>
        <dbReference type="ARBA" id="ARBA00022679"/>
    </source>
</evidence>
<dbReference type="SUPFAM" id="SSF81606">
    <property type="entry name" value="PP2C-like"/>
    <property type="match status" value="1"/>
</dbReference>
<comment type="catalytic activity">
    <reaction evidence="12">
        <text>O-phospho-L-seryl-[protein] + H2O = L-seryl-[protein] + phosphate</text>
        <dbReference type="Rhea" id="RHEA:20629"/>
        <dbReference type="Rhea" id="RHEA-COMP:9863"/>
        <dbReference type="Rhea" id="RHEA-COMP:11604"/>
        <dbReference type="ChEBI" id="CHEBI:15377"/>
        <dbReference type="ChEBI" id="CHEBI:29999"/>
        <dbReference type="ChEBI" id="CHEBI:43474"/>
        <dbReference type="ChEBI" id="CHEBI:83421"/>
        <dbReference type="EC" id="3.1.3.16"/>
    </reaction>
</comment>
<keyword evidence="6" id="KW-0418">Kinase</keyword>
<dbReference type="InterPro" id="IPR036890">
    <property type="entry name" value="HATPase_C_sf"/>
</dbReference>
<feature type="domain" description="PAS" evidence="18">
    <location>
        <begin position="122"/>
        <end position="188"/>
    </location>
</feature>
<evidence type="ECO:0000256" key="16">
    <source>
        <dbReference type="SAM" id="MobiDB-lite"/>
    </source>
</evidence>
<dbReference type="SMART" id="SM00331">
    <property type="entry name" value="PP2C_SIG"/>
    <property type="match status" value="1"/>
</dbReference>
<feature type="region of interest" description="Disordered" evidence="16">
    <location>
        <begin position="575"/>
        <end position="599"/>
    </location>
</feature>
<evidence type="ECO:0000256" key="1">
    <source>
        <dbReference type="ARBA" id="ARBA00013081"/>
    </source>
</evidence>
<feature type="domain" description="PPM-type phosphatase" evidence="19">
    <location>
        <begin position="454"/>
        <end position="692"/>
    </location>
</feature>
<dbReference type="SUPFAM" id="SSF55874">
    <property type="entry name" value="ATPase domain of HSP90 chaperone/DNA topoisomerase II/histidine kinase"/>
    <property type="match status" value="1"/>
</dbReference>
<dbReference type="SMART" id="SM00065">
    <property type="entry name" value="GAF"/>
    <property type="match status" value="1"/>
</dbReference>
<feature type="domain" description="GAF" evidence="17">
    <location>
        <begin position="263"/>
        <end position="436"/>
    </location>
</feature>
<evidence type="ECO:0000256" key="5">
    <source>
        <dbReference type="ARBA" id="ARBA00022741"/>
    </source>
</evidence>
<dbReference type="GO" id="GO:0016301">
    <property type="term" value="F:kinase activity"/>
    <property type="evidence" value="ECO:0007669"/>
    <property type="project" value="UniProtKB-KW"/>
</dbReference>
<dbReference type="FunFam" id="3.30.450.40:FF:000035">
    <property type="entry name" value="PAS sensor protein"/>
    <property type="match status" value="1"/>
</dbReference>
<dbReference type="Gene3D" id="3.30.450.40">
    <property type="match status" value="1"/>
</dbReference>
<evidence type="ECO:0000259" key="17">
    <source>
        <dbReference type="SMART" id="SM00065"/>
    </source>
</evidence>
<keyword evidence="5" id="KW-0547">Nucleotide-binding</keyword>
<dbReference type="Gene3D" id="3.30.450.20">
    <property type="entry name" value="PAS domain"/>
    <property type="match status" value="2"/>
</dbReference>
<evidence type="ECO:0000259" key="19">
    <source>
        <dbReference type="SMART" id="SM00331"/>
    </source>
</evidence>
<keyword evidence="3" id="KW-0808">Transferase</keyword>
<dbReference type="SMART" id="SM00091">
    <property type="entry name" value="PAS"/>
    <property type="match status" value="2"/>
</dbReference>
<keyword evidence="21" id="KW-1185">Reference proteome</keyword>
<dbReference type="GO" id="GO:0046872">
    <property type="term" value="F:metal ion binding"/>
    <property type="evidence" value="ECO:0007669"/>
    <property type="project" value="UniProtKB-KW"/>
</dbReference>
<evidence type="ECO:0000313" key="21">
    <source>
        <dbReference type="Proteomes" id="UP000194218"/>
    </source>
</evidence>
<gene>
    <name evidence="20" type="ORF">CAG99_07885</name>
</gene>
<evidence type="ECO:0000256" key="13">
    <source>
        <dbReference type="ARBA" id="ARBA00056274"/>
    </source>
</evidence>
<name>A0A1W7D561_9ACTN</name>
<dbReference type="SUPFAM" id="SSF55781">
    <property type="entry name" value="GAF domain-like"/>
    <property type="match status" value="1"/>
</dbReference>
<sequence length="820" mass="87622">MDAAAGHQAGPSRLDPIRVGTLVLDDRHHVVLWDPGAEALTGRPAAETLGRPVTDLTGEHRPLLAPADAGSWRETVTLTHRDGRPVPLDVRGTRAADADGTPLLVVLLVEPGPLRAVEQDLATLDGLFTSSPLGIAVFDDSLRYLRVNDALCRLQDTTAEALIGRTVLDVSPTAAGREVHRLQQEVLRSGRAVTDLITAAPDGRGAHSVSFGRLTDAAGRPVGVTCTVMDISERRNALAKVERARQRLALLNDIGTALGDLLDVHRICEVLAHALVPRFGDYAGIALIGQVARGGEPPRAEDLTDVLVLSPVAFAAGRRPPEDDDLPPADAEIRFGADTVFGTVLTSGTPHLARTRADLMADTDRDDPRWHTATALDIHSMLTLPLRARGRVLGVLVISQGPGRRAFEEEDLALAMELAARAGFSLDNARLYAREREGAVMLQRSLLPQTLPELPGIETGHRYVPGSIGAEIGGDWFDVIPLAGGRVAFVIGDVTGHGMRAAATMGQLRTAVRTLAWLDLAPAELLHRVNDLGRHIAQNPGSPVLATCAYAVYDPATGVCTLAKAGHLPPILVRRAGEGDPGPGGAGPDRRPWAAHPLDLPSGAPLGVDGVPFEERRLTIPDGSLLALYTDGLVESRGEDLSAGITRLGDLLAGAAGRAESPVRICEDVIGTLRPDSQDAESDDLALLVARLSRLPEDRVLRRTFPAERHVVRRARQAVREALRAWDLTALSDTAELLVSELVTNAVRHARGPVGLRVVRGGSLLVEVTDPLPDPPRKRPVRLDDEGGRGLPLVAQESRRWGTRYEPGGKTVWFELGYGE</sequence>
<keyword evidence="8" id="KW-0067">ATP-binding</keyword>
<feature type="compositionally biased region" description="Basic and acidic residues" evidence="16">
    <location>
        <begin position="775"/>
        <end position="788"/>
    </location>
</feature>
<evidence type="ECO:0000256" key="9">
    <source>
        <dbReference type="ARBA" id="ARBA00022842"/>
    </source>
</evidence>
<dbReference type="Gene3D" id="3.30.565.10">
    <property type="entry name" value="Histidine kinase-like ATPase, C-terminal domain"/>
    <property type="match status" value="1"/>
</dbReference>
<comment type="function">
    <text evidence="13">Primarily acts as an independent SigF regulator that is sensitive to the osmosensory signal, mediating the cross talk of PknD with the SigF regulon. Possesses both phosphatase and kinase activities. The kinase domain functions as a classic anti-sigma factor-like kinase to phosphorylate the anti-anti-sigma factor domain at the canonical regulatory site, and the phosphatase domain antagonizes this activity.</text>
</comment>
<keyword evidence="10" id="KW-0904">Protein phosphatase</keyword>
<dbReference type="GO" id="GO:0004722">
    <property type="term" value="F:protein serine/threonine phosphatase activity"/>
    <property type="evidence" value="ECO:0007669"/>
    <property type="project" value="UniProtKB-EC"/>
</dbReference>
<dbReference type="Pfam" id="PF01590">
    <property type="entry name" value="GAF"/>
    <property type="match status" value="1"/>
</dbReference>
<dbReference type="SUPFAM" id="SSF55785">
    <property type="entry name" value="PYP-like sensor domain (PAS domain)"/>
    <property type="match status" value="2"/>
</dbReference>
<protein>
    <recommendedName>
        <fullName evidence="1">protein-serine/threonine phosphatase</fullName>
        <ecNumber evidence="1">3.1.3.16</ecNumber>
    </recommendedName>
    <alternativeName>
        <fullName evidence="15">Protein-serine/threonine phosphatase</fullName>
    </alternativeName>
    <alternativeName>
        <fullName evidence="14">Serine/threonine-protein kinase</fullName>
    </alternativeName>
</protein>
<organism evidence="20 21">
    <name type="scientific">Streptomyces marincola</name>
    <dbReference type="NCBI Taxonomy" id="2878388"/>
    <lineage>
        <taxon>Bacteria</taxon>
        <taxon>Bacillati</taxon>
        <taxon>Actinomycetota</taxon>
        <taxon>Actinomycetes</taxon>
        <taxon>Kitasatosporales</taxon>
        <taxon>Streptomycetaceae</taxon>
        <taxon>Streptomyces</taxon>
    </lineage>
</organism>
<dbReference type="CDD" id="cd16936">
    <property type="entry name" value="HATPase_RsbW-like"/>
    <property type="match status" value="1"/>
</dbReference>